<feature type="domain" description="FYVE-type" evidence="13">
    <location>
        <begin position="199"/>
        <end position="300"/>
    </location>
</feature>
<reference evidence="14" key="1">
    <citation type="journal article" date="2020" name="Stud. Mycol.">
        <title>101 Dothideomycetes genomes: a test case for predicting lifestyles and emergence of pathogens.</title>
        <authorList>
            <person name="Haridas S."/>
            <person name="Albert R."/>
            <person name="Binder M."/>
            <person name="Bloem J."/>
            <person name="Labutti K."/>
            <person name="Salamov A."/>
            <person name="Andreopoulos B."/>
            <person name="Baker S."/>
            <person name="Barry K."/>
            <person name="Bills G."/>
            <person name="Bluhm B."/>
            <person name="Cannon C."/>
            <person name="Castanera R."/>
            <person name="Culley D."/>
            <person name="Daum C."/>
            <person name="Ezra D."/>
            <person name="Gonzalez J."/>
            <person name="Henrissat B."/>
            <person name="Kuo A."/>
            <person name="Liang C."/>
            <person name="Lipzen A."/>
            <person name="Lutzoni F."/>
            <person name="Magnuson J."/>
            <person name="Mondo S."/>
            <person name="Nolan M."/>
            <person name="Ohm R."/>
            <person name="Pangilinan J."/>
            <person name="Park H.-J."/>
            <person name="Ramirez L."/>
            <person name="Alfaro M."/>
            <person name="Sun H."/>
            <person name="Tritt A."/>
            <person name="Yoshinaga Y."/>
            <person name="Zwiers L.-H."/>
            <person name="Turgeon B."/>
            <person name="Goodwin S."/>
            <person name="Spatafora J."/>
            <person name="Crous P."/>
            <person name="Grigoriev I."/>
        </authorList>
    </citation>
    <scope>NUCLEOTIDE SEQUENCE</scope>
    <source>
        <strain evidence="14">CBS 113979</strain>
    </source>
</reference>
<dbReference type="GO" id="GO:0016020">
    <property type="term" value="C:membrane"/>
    <property type="evidence" value="ECO:0007669"/>
    <property type="project" value="UniProtKB-SubCell"/>
</dbReference>
<keyword evidence="15" id="KW-1185">Reference proteome</keyword>
<evidence type="ECO:0000313" key="15">
    <source>
        <dbReference type="Proteomes" id="UP000800041"/>
    </source>
</evidence>
<feature type="compositionally biased region" description="Polar residues" evidence="12">
    <location>
        <begin position="443"/>
        <end position="453"/>
    </location>
</feature>
<dbReference type="PANTHER" id="PTHR46661">
    <property type="entry name" value="E3 UBIQUITIN-PROTEIN LIGASE ZNRF1-LIKE PROTEIN"/>
    <property type="match status" value="1"/>
</dbReference>
<comment type="subcellular location">
    <subcellularLocation>
        <location evidence="2">Membrane</location>
    </subcellularLocation>
</comment>
<dbReference type="GO" id="GO:0008270">
    <property type="term" value="F:zinc ion binding"/>
    <property type="evidence" value="ECO:0007669"/>
    <property type="project" value="UniProtKB-KW"/>
</dbReference>
<evidence type="ECO:0000256" key="1">
    <source>
        <dbReference type="ARBA" id="ARBA00000900"/>
    </source>
</evidence>
<dbReference type="Pfam" id="PF01363">
    <property type="entry name" value="FYVE"/>
    <property type="match status" value="1"/>
</dbReference>
<dbReference type="InterPro" id="IPR017455">
    <property type="entry name" value="Znf_FYVE-rel"/>
</dbReference>
<proteinExistence type="predicted"/>
<evidence type="ECO:0000256" key="4">
    <source>
        <dbReference type="ARBA" id="ARBA00012483"/>
    </source>
</evidence>
<protein>
    <recommendedName>
        <fullName evidence="4">RING-type E3 ubiquitin transferase</fullName>
        <ecNumber evidence="4">2.3.2.27</ecNumber>
    </recommendedName>
</protein>
<feature type="compositionally biased region" description="Basic and acidic residues" evidence="12">
    <location>
        <begin position="90"/>
        <end position="118"/>
    </location>
</feature>
<sequence>MDHGRPASNDRNPFRYPRTNNDTPLPQTGDLDEIETWVDFLRRMDRSEERGSNTDMSTADEQSTRPVASHPLLSGHAAQSQQTGSQNAERAQETHRSMIAERKRRHTGSDDRDREASNSRRTIYMPNPSFMRAPDAGSSSRLGQGNSSDGAIDLTSSPSSSSRDARSPASRTIVQPNSSMRRAPARQESDIVLPKWQPDADVTSCPVCGTAFSFWFRKHHCRKCGRVVCASCSPHRITIPRQFIVHPPAPDSMSGMSSIIDLTGDEDDGVASPAAENLMNPALGGGEIVRVCNPCVPDPNFSPPPQRPTDQLPPSYSRFPLDAAVAANPSITNAQFLPPGAESAIQHPPFGNTSGRQDLPPVPPQPHLPPIPDYPDHPDPRNSRLSDPFRDRRVTFNNRSSLSDLWPPPPPPPHDYPSSSSSSSRPYSTPSQAPALPRGPNIHAQNYHFSNHPSRFHRRASASTSNVASAGAPHPPPPHRGPFPSQQHYRSLLSDPHPPPPPPPRREIAEEDECPVCGNELPPKGPNGSEKEREAHVDECIRTHFTATNAPSPAPGRGSASAQRPTFAGSRDPGIGASSSAPAANSIFGFGGAPGPAILNASPSAYASGSASSSSTNTGNMPGNLMMEGIAPGRPRGRRNTGNRMLVYKATEKDCVGDEEGLAQECVICFEEFEEGEEMGRLECLCKFHKVSLSRFLYRDFQPFLPSKSSVYTLRVASRCSEEGGNDAVTLSEQENSNRDIWLTWTPQTCIRQWWDTKGVGSCPTHQLHD</sequence>
<dbReference type="PANTHER" id="PTHR46661:SF4">
    <property type="entry name" value="RING-TYPE DOMAIN-CONTAINING PROTEIN"/>
    <property type="match status" value="1"/>
</dbReference>
<dbReference type="OrthoDB" id="660555at2759"/>
<evidence type="ECO:0000256" key="9">
    <source>
        <dbReference type="ARBA" id="ARBA00022833"/>
    </source>
</evidence>
<keyword evidence="10" id="KW-0472">Membrane</keyword>
<comment type="pathway">
    <text evidence="3">Protein modification; protein ubiquitination.</text>
</comment>
<dbReference type="InterPro" id="IPR013083">
    <property type="entry name" value="Znf_RING/FYVE/PHD"/>
</dbReference>
<evidence type="ECO:0000256" key="3">
    <source>
        <dbReference type="ARBA" id="ARBA00004906"/>
    </source>
</evidence>
<dbReference type="Proteomes" id="UP000800041">
    <property type="component" value="Unassembled WGS sequence"/>
</dbReference>
<evidence type="ECO:0000313" key="14">
    <source>
        <dbReference type="EMBL" id="KAF1990433.1"/>
    </source>
</evidence>
<feature type="compositionally biased region" description="Pro residues" evidence="12">
    <location>
        <begin position="406"/>
        <end position="415"/>
    </location>
</feature>
<keyword evidence="5" id="KW-0808">Transferase</keyword>
<feature type="compositionally biased region" description="Polar residues" evidence="12">
    <location>
        <begin position="77"/>
        <end position="89"/>
    </location>
</feature>
<keyword evidence="8" id="KW-0833">Ubl conjugation pathway</keyword>
<comment type="catalytic activity">
    <reaction evidence="1">
        <text>S-ubiquitinyl-[E2 ubiquitin-conjugating enzyme]-L-cysteine + [acceptor protein]-L-lysine = [E2 ubiquitin-conjugating enzyme]-L-cysteine + N(6)-ubiquitinyl-[acceptor protein]-L-lysine.</text>
        <dbReference type="EC" id="2.3.2.27"/>
    </reaction>
</comment>
<feature type="compositionally biased region" description="Basic and acidic residues" evidence="12">
    <location>
        <begin position="529"/>
        <end position="542"/>
    </location>
</feature>
<evidence type="ECO:0000256" key="5">
    <source>
        <dbReference type="ARBA" id="ARBA00022679"/>
    </source>
</evidence>
<feature type="region of interest" description="Disordered" evidence="12">
    <location>
        <begin position="1"/>
        <end position="33"/>
    </location>
</feature>
<feature type="compositionally biased region" description="Pro residues" evidence="12">
    <location>
        <begin position="360"/>
        <end position="373"/>
    </location>
</feature>
<evidence type="ECO:0000259" key="13">
    <source>
        <dbReference type="PROSITE" id="PS50178"/>
    </source>
</evidence>
<dbReference type="GO" id="GO:0043161">
    <property type="term" value="P:proteasome-mediated ubiquitin-dependent protein catabolic process"/>
    <property type="evidence" value="ECO:0007669"/>
    <property type="project" value="TreeGrafter"/>
</dbReference>
<dbReference type="GO" id="GO:0005737">
    <property type="term" value="C:cytoplasm"/>
    <property type="evidence" value="ECO:0007669"/>
    <property type="project" value="TreeGrafter"/>
</dbReference>
<dbReference type="Gene3D" id="3.30.40.10">
    <property type="entry name" value="Zinc/RING finger domain, C3HC4 (zinc finger)"/>
    <property type="match status" value="2"/>
</dbReference>
<accession>A0A6G1HB29</accession>
<dbReference type="AlphaFoldDB" id="A0A6G1HB29"/>
<dbReference type="InterPro" id="IPR011011">
    <property type="entry name" value="Znf_FYVE_PHD"/>
</dbReference>
<name>A0A6G1HB29_9PEZI</name>
<gene>
    <name evidence="14" type="ORF">K402DRAFT_401267</name>
</gene>
<organism evidence="14 15">
    <name type="scientific">Aulographum hederae CBS 113979</name>
    <dbReference type="NCBI Taxonomy" id="1176131"/>
    <lineage>
        <taxon>Eukaryota</taxon>
        <taxon>Fungi</taxon>
        <taxon>Dikarya</taxon>
        <taxon>Ascomycota</taxon>
        <taxon>Pezizomycotina</taxon>
        <taxon>Dothideomycetes</taxon>
        <taxon>Pleosporomycetidae</taxon>
        <taxon>Aulographales</taxon>
        <taxon>Aulographaceae</taxon>
    </lineage>
</organism>
<feature type="compositionally biased region" description="Basic and acidic residues" evidence="12">
    <location>
        <begin position="374"/>
        <end position="394"/>
    </location>
</feature>
<feature type="compositionally biased region" description="Polar residues" evidence="12">
    <location>
        <begin position="53"/>
        <end position="66"/>
    </location>
</feature>
<evidence type="ECO:0000256" key="2">
    <source>
        <dbReference type="ARBA" id="ARBA00004370"/>
    </source>
</evidence>
<dbReference type="SMART" id="SM00064">
    <property type="entry name" value="FYVE"/>
    <property type="match status" value="1"/>
</dbReference>
<evidence type="ECO:0000256" key="10">
    <source>
        <dbReference type="ARBA" id="ARBA00023136"/>
    </source>
</evidence>
<dbReference type="InterPro" id="IPR051878">
    <property type="entry name" value="ZNRF_ubiq-protein_ligase"/>
</dbReference>
<evidence type="ECO:0000256" key="6">
    <source>
        <dbReference type="ARBA" id="ARBA00022723"/>
    </source>
</evidence>
<keyword evidence="9" id="KW-0862">Zinc</keyword>
<feature type="compositionally biased region" description="Polar residues" evidence="12">
    <location>
        <begin position="137"/>
        <end position="149"/>
    </location>
</feature>
<evidence type="ECO:0000256" key="11">
    <source>
        <dbReference type="PROSITE-ProRule" id="PRU00091"/>
    </source>
</evidence>
<evidence type="ECO:0000256" key="12">
    <source>
        <dbReference type="SAM" id="MobiDB-lite"/>
    </source>
</evidence>
<keyword evidence="7 11" id="KW-0863">Zinc-finger</keyword>
<feature type="region of interest" description="Disordered" evidence="12">
    <location>
        <begin position="333"/>
        <end position="580"/>
    </location>
</feature>
<dbReference type="GO" id="GO:0061630">
    <property type="term" value="F:ubiquitin protein ligase activity"/>
    <property type="evidence" value="ECO:0007669"/>
    <property type="project" value="UniProtKB-EC"/>
</dbReference>
<dbReference type="GO" id="GO:0070936">
    <property type="term" value="P:protein K48-linked ubiquitination"/>
    <property type="evidence" value="ECO:0007669"/>
    <property type="project" value="TreeGrafter"/>
</dbReference>
<dbReference type="EMBL" id="ML977142">
    <property type="protein sequence ID" value="KAF1990433.1"/>
    <property type="molecule type" value="Genomic_DNA"/>
</dbReference>
<dbReference type="PROSITE" id="PS50178">
    <property type="entry name" value="ZF_FYVE"/>
    <property type="match status" value="1"/>
</dbReference>
<evidence type="ECO:0000256" key="7">
    <source>
        <dbReference type="ARBA" id="ARBA00022771"/>
    </source>
</evidence>
<feature type="compositionally biased region" description="Low complexity" evidence="12">
    <location>
        <begin position="156"/>
        <end position="171"/>
    </location>
</feature>
<feature type="region of interest" description="Disordered" evidence="12">
    <location>
        <begin position="45"/>
        <end position="188"/>
    </location>
</feature>
<evidence type="ECO:0000256" key="8">
    <source>
        <dbReference type="ARBA" id="ARBA00022786"/>
    </source>
</evidence>
<dbReference type="EC" id="2.3.2.27" evidence="4"/>
<feature type="compositionally biased region" description="Low complexity" evidence="12">
    <location>
        <begin position="416"/>
        <end position="431"/>
    </location>
</feature>
<dbReference type="InterPro" id="IPR000306">
    <property type="entry name" value="Znf_FYVE"/>
</dbReference>
<keyword evidence="6" id="KW-0479">Metal-binding</keyword>
<dbReference type="SUPFAM" id="SSF57903">
    <property type="entry name" value="FYVE/PHD zinc finger"/>
    <property type="match status" value="1"/>
</dbReference>